<evidence type="ECO:0000313" key="2">
    <source>
        <dbReference type="Proteomes" id="UP000385207"/>
    </source>
</evidence>
<dbReference type="InterPro" id="IPR022385">
    <property type="entry name" value="Rhs_assc_core"/>
</dbReference>
<dbReference type="EMBL" id="CABVII010000032">
    <property type="protein sequence ID" value="VVP47854.1"/>
    <property type="molecule type" value="Genomic_DNA"/>
</dbReference>
<protein>
    <recommendedName>
        <fullName evidence="3">RHS repeat-associated core domain-containing protein</fullName>
    </recommendedName>
</protein>
<dbReference type="NCBIfam" id="TIGR03696">
    <property type="entry name" value="Rhs_assc_core"/>
    <property type="match status" value="1"/>
</dbReference>
<dbReference type="AlphaFoldDB" id="A0A5E7PE38"/>
<gene>
    <name evidence="1" type="ORF">PS862_05228</name>
</gene>
<name>A0A5E7PE38_PSEFL</name>
<proteinExistence type="predicted"/>
<dbReference type="Proteomes" id="UP000385207">
    <property type="component" value="Unassembled WGS sequence"/>
</dbReference>
<reference evidence="1 2" key="1">
    <citation type="submission" date="2019-09" db="EMBL/GenBank/DDBJ databases">
        <authorList>
            <person name="Chandra G."/>
            <person name="Truman W A."/>
        </authorList>
    </citation>
    <scope>NUCLEOTIDE SEQUENCE [LARGE SCALE GENOMIC DNA]</scope>
    <source>
        <strain evidence="1">PS862</strain>
    </source>
</reference>
<organism evidence="1 2">
    <name type="scientific">Pseudomonas fluorescens</name>
    <dbReference type="NCBI Taxonomy" id="294"/>
    <lineage>
        <taxon>Bacteria</taxon>
        <taxon>Pseudomonadati</taxon>
        <taxon>Pseudomonadota</taxon>
        <taxon>Gammaproteobacteria</taxon>
        <taxon>Pseudomonadales</taxon>
        <taxon>Pseudomonadaceae</taxon>
        <taxon>Pseudomonas</taxon>
    </lineage>
</organism>
<dbReference type="RefSeq" id="WP_150785126.1">
    <property type="nucleotide sequence ID" value="NZ_CABVII010000032.1"/>
</dbReference>
<accession>A0A5E7PE38</accession>
<dbReference type="Gene3D" id="2.180.10.10">
    <property type="entry name" value="RHS repeat-associated core"/>
    <property type="match status" value="1"/>
</dbReference>
<evidence type="ECO:0000313" key="1">
    <source>
        <dbReference type="EMBL" id="VVP47854.1"/>
    </source>
</evidence>
<dbReference type="SUPFAM" id="SSF56399">
    <property type="entry name" value="ADP-ribosylation"/>
    <property type="match status" value="1"/>
</dbReference>
<dbReference type="OrthoDB" id="7032081at2"/>
<evidence type="ECO:0008006" key="3">
    <source>
        <dbReference type="Google" id="ProtNLM"/>
    </source>
</evidence>
<sequence length="354" mass="39300">MSTSSLKILCRYQYDPLDRLMGVGLLERTSTQRFYQEDHLNTELGEQTQRTIFRHEAQPLAQQQSTAGITETKLLATDQAHSVLHTLAETNPQQLAYTAYGHHPAESGLSRMLGFNGECPDAITGHYLLGQGTRAFNSVLMRFNSPDELSPFGKGGINPYAYCGGDPINFSDPTGNTKFAQWIARHTASLLSPTTMKSPNPLKIIKRTATTINRNSLAERNPMLASLLEAPDNTVSRSAPRASTSTSELVNFKNHFPSGLARNSDDAALSSRQKHPTDFEASYDYNVKNSPDFRTVATTQQAGDLLANRTRYKSAKTDALRKIAGDEGRELLLQIKKNSVKEYYVQKALQEIRQ</sequence>